<organism evidence="1 2">
    <name type="scientific">Candidatus Saganbacteria bacterium</name>
    <dbReference type="NCBI Taxonomy" id="2575572"/>
    <lineage>
        <taxon>Bacteria</taxon>
        <taxon>Bacillati</taxon>
        <taxon>Saganbacteria</taxon>
    </lineage>
</organism>
<comment type="caution">
    <text evidence="1">The sequence shown here is derived from an EMBL/GenBank/DDBJ whole genome shotgun (WGS) entry which is preliminary data.</text>
</comment>
<protein>
    <submittedName>
        <fullName evidence="1">Uncharacterized protein</fullName>
    </submittedName>
</protein>
<accession>A0A833L074</accession>
<evidence type="ECO:0000313" key="2">
    <source>
        <dbReference type="Proteomes" id="UP000488506"/>
    </source>
</evidence>
<dbReference type="Proteomes" id="UP000488506">
    <property type="component" value="Unassembled WGS sequence"/>
</dbReference>
<name>A0A833L074_UNCSA</name>
<gene>
    <name evidence="1" type="ORF">FD145_1301</name>
</gene>
<reference evidence="1 2" key="1">
    <citation type="submission" date="2019-12" db="EMBL/GenBank/DDBJ databases">
        <authorList>
            <person name="Wolfe R."/>
            <person name="Danczak R."/>
            <person name="Wilkins M."/>
        </authorList>
    </citation>
    <scope>NUCLEOTIDE SEQUENCE [LARGE SCALE GENOMIC DNA]</scope>
    <source>
        <strain evidence="1">X2_MaxBin.013</strain>
    </source>
</reference>
<dbReference type="AlphaFoldDB" id="A0A833L074"/>
<dbReference type="EMBL" id="WPAF01000026">
    <property type="protein sequence ID" value="KAF0133438.1"/>
    <property type="molecule type" value="Genomic_DNA"/>
</dbReference>
<sequence>MPITKSSGVIGLPAGLFASRRTCAYLAEKFHLGNDVGKRIALLHKRNYQFTESFLNQLVKSRELRSIFLSEKLRNAAESQGFTPQILEDLNSWLQREDCFLVTDNIFDLLPTMPEPSDSGPFFKEGKPFTSPSNLLGSPISPNDKIKLDIASLVESSRDAVFGGAAAEAILEQSVKRKQGLSAHERGALISEIVVSLIDIIRQVAIHGEGLLNIKISITPGKHIADSLAYRLHIHELEKVPFVGLENLTGQAKTSMDSIISARKKAMEILNKKEGVSPIEEVIDQIMLCENSIPVCGTGKIYFSLAFIIRHFNEIFGDQFAVPEEFKLQFEESFLQAYYDKTTDTSKGYTTDPTYRQMYINYLKSLLDGGNNDLGKQAYLYRKETFGADAPRHSRKSGGGDMELTCQSAGKKAAKIGYALYLLQKGLNKSARIIGEELGAMDFGYLFPMDCTSLYGLRRPVGGDYC</sequence>
<evidence type="ECO:0000313" key="1">
    <source>
        <dbReference type="EMBL" id="KAF0133438.1"/>
    </source>
</evidence>
<proteinExistence type="predicted"/>